<dbReference type="PANTHER" id="PTHR44757:SF2">
    <property type="entry name" value="BIOFILM ARCHITECTURE MAINTENANCE PROTEIN MBAA"/>
    <property type="match status" value="1"/>
</dbReference>
<reference evidence="6" key="1">
    <citation type="submission" date="2013-02" db="EMBL/GenBank/DDBJ databases">
        <title>The Genome Sequence of Acinetobacter sp. NIPH 236.</title>
        <authorList>
            <consortium name="The Broad Institute Genome Sequencing Platform"/>
            <consortium name="The Broad Institute Genome Sequencing Center for Infectious Disease"/>
            <person name="Cerqueira G."/>
            <person name="Feldgarden M."/>
            <person name="Courvalin P."/>
            <person name="Perichon B."/>
            <person name="Grillot-Courvalin C."/>
            <person name="Clermont D."/>
            <person name="Rocha E."/>
            <person name="Yoon E.-J."/>
            <person name="Nemec A."/>
            <person name="Walker B."/>
            <person name="Young S.K."/>
            <person name="Zeng Q."/>
            <person name="Gargeya S."/>
            <person name="Fitzgerald M."/>
            <person name="Haas B."/>
            <person name="Abouelleil A."/>
            <person name="Alvarado L."/>
            <person name="Arachchi H.M."/>
            <person name="Berlin A.M."/>
            <person name="Chapman S.B."/>
            <person name="Dewar J."/>
            <person name="Goldberg J."/>
            <person name="Griggs A."/>
            <person name="Gujja S."/>
            <person name="Hansen M."/>
            <person name="Howarth C."/>
            <person name="Imamovic A."/>
            <person name="Larimer J."/>
            <person name="McCowan C."/>
            <person name="Murphy C."/>
            <person name="Neiman D."/>
            <person name="Pearson M."/>
            <person name="Priest M."/>
            <person name="Roberts A."/>
            <person name="Saif S."/>
            <person name="Shea T."/>
            <person name="Sisk P."/>
            <person name="Sykes S."/>
            <person name="Wortman J."/>
            <person name="Nusbaum C."/>
            <person name="Birren B."/>
        </authorList>
    </citation>
    <scope>NUCLEOTIDE SEQUENCE [LARGE SCALE GENOMIC DNA]</scope>
    <source>
        <strain evidence="6">NIPH 236</strain>
    </source>
</reference>
<dbReference type="SMART" id="SM00052">
    <property type="entry name" value="EAL"/>
    <property type="match status" value="1"/>
</dbReference>
<dbReference type="InterPro" id="IPR000160">
    <property type="entry name" value="GGDEF_dom"/>
</dbReference>
<dbReference type="GeneID" id="92833724"/>
<feature type="transmembrane region" description="Helical" evidence="1">
    <location>
        <begin position="12"/>
        <end position="32"/>
    </location>
</feature>
<dbReference type="InterPro" id="IPR029787">
    <property type="entry name" value="Nucleotide_cyclase"/>
</dbReference>
<dbReference type="InterPro" id="IPR001633">
    <property type="entry name" value="EAL_dom"/>
</dbReference>
<feature type="transmembrane region" description="Helical" evidence="1">
    <location>
        <begin position="175"/>
        <end position="197"/>
    </location>
</feature>
<dbReference type="CDD" id="cd01948">
    <property type="entry name" value="EAL"/>
    <property type="match status" value="1"/>
</dbReference>
<keyword evidence="1" id="KW-0472">Membrane</keyword>
<dbReference type="InterPro" id="IPR005330">
    <property type="entry name" value="MHYT_dom"/>
</dbReference>
<evidence type="ECO:0008006" key="7">
    <source>
        <dbReference type="Google" id="ProtNLM"/>
    </source>
</evidence>
<dbReference type="Pfam" id="PF03707">
    <property type="entry name" value="MHYT"/>
    <property type="match status" value="2"/>
</dbReference>
<name>A0ABN0JSI7_9GAMM</name>
<dbReference type="Gene3D" id="3.30.70.270">
    <property type="match status" value="1"/>
</dbReference>
<feature type="domain" description="MHYT" evidence="4">
    <location>
        <begin position="6"/>
        <end position="201"/>
    </location>
</feature>
<protein>
    <recommendedName>
        <fullName evidence="7">EAL domain-containing protein</fullName>
    </recommendedName>
</protein>
<dbReference type="SUPFAM" id="SSF55073">
    <property type="entry name" value="Nucleotide cyclase"/>
    <property type="match status" value="1"/>
</dbReference>
<feature type="domain" description="GGDEF" evidence="3">
    <location>
        <begin position="291"/>
        <end position="423"/>
    </location>
</feature>
<dbReference type="CDD" id="cd01949">
    <property type="entry name" value="GGDEF"/>
    <property type="match status" value="1"/>
</dbReference>
<comment type="caution">
    <text evidence="5">The sequence shown here is derived from an EMBL/GenBank/DDBJ whole genome shotgun (WGS) entry which is preliminary data.</text>
</comment>
<sequence length="686" mass="76736">MVHVDYDSTWVIVSILVAVATCYAAVSMEELVFKAAYKKFEKSILVTSGLTLGLAIWAMHFIGMLASHLPEGYHFDISLTVLSYLIGATASVFAVWLTTRPTLPMPRLILGALFLGLGISGMHYTGMLALSVEHHQLRYDPLLVICSVLIAVCGSGLSCLFVFKYKTAVKYKTSLKAVVAILMAFSIVGMHYTGMAATYFDTGFAEALGSAQTEQAVLLFTIIFITSLVFVAGFAVAVLEARLEDRNQQLVRINKELATQSLHDSLTKLPNRLYLTDYAEVIFSHHRLREEKAAFLYVDLDRFKSVNDAFGHHIGDQLLIQMANRLHEKLSSSHKLFRIGGDEFVLISENTDVNQAMLLAEEVLHFIQEAYLIATKEINISASLGIAMYPEHGTNVQDLLINADVAMLASKEQGRNTFTVFHSATDQQDVRSQSKLINDLYKAVDEQQFVLFYQPKFTANYQVCGVEALIRWKHPSLGLLTPQMFIEGAEKTGLIIPMGYWALEQACQQIQKWERSNSPFYPIAVNLSALQFENKKLFSVLEQLLEQYQIQPHNLILEITESTAMHHIDSSIRTLERLRKLGIRIAIDDFGTGYSSFLYLKDLPVDELKIDRGFLIDLQPNSKEEAILESIIHLAAKLGLIVTAEGVETQQQADILTNLGCNQLQGYLLGIPVNVENLVLNRHNFA</sequence>
<dbReference type="Pfam" id="PF00563">
    <property type="entry name" value="EAL"/>
    <property type="match status" value="1"/>
</dbReference>
<dbReference type="NCBIfam" id="TIGR00254">
    <property type="entry name" value="GGDEF"/>
    <property type="match status" value="1"/>
</dbReference>
<dbReference type="Gene3D" id="3.20.20.450">
    <property type="entry name" value="EAL domain"/>
    <property type="match status" value="1"/>
</dbReference>
<feature type="transmembrane region" description="Helical" evidence="1">
    <location>
        <begin position="142"/>
        <end position="163"/>
    </location>
</feature>
<dbReference type="SUPFAM" id="SSF141868">
    <property type="entry name" value="EAL domain-like"/>
    <property type="match status" value="1"/>
</dbReference>
<feature type="domain" description="EAL" evidence="2">
    <location>
        <begin position="433"/>
        <end position="686"/>
    </location>
</feature>
<feature type="transmembrane region" description="Helical" evidence="1">
    <location>
        <begin position="217"/>
        <end position="239"/>
    </location>
</feature>
<evidence type="ECO:0000259" key="4">
    <source>
        <dbReference type="PROSITE" id="PS50924"/>
    </source>
</evidence>
<evidence type="ECO:0000259" key="2">
    <source>
        <dbReference type="PROSITE" id="PS50883"/>
    </source>
</evidence>
<dbReference type="RefSeq" id="WP_004659021.1">
    <property type="nucleotide sequence ID" value="NZ_BMDV01000005.1"/>
</dbReference>
<dbReference type="Pfam" id="PF00990">
    <property type="entry name" value="GGDEF"/>
    <property type="match status" value="1"/>
</dbReference>
<evidence type="ECO:0000259" key="3">
    <source>
        <dbReference type="PROSITE" id="PS50887"/>
    </source>
</evidence>
<keyword evidence="1" id="KW-0812">Transmembrane</keyword>
<dbReference type="InterPro" id="IPR052155">
    <property type="entry name" value="Biofilm_reg_signaling"/>
</dbReference>
<keyword evidence="1" id="KW-1133">Transmembrane helix</keyword>
<gene>
    <name evidence="5" type="ORF">F992_00286</name>
</gene>
<dbReference type="PROSITE" id="PS50924">
    <property type="entry name" value="MHYT"/>
    <property type="match status" value="1"/>
</dbReference>
<dbReference type="PROSITE" id="PS50887">
    <property type="entry name" value="GGDEF"/>
    <property type="match status" value="1"/>
</dbReference>
<proteinExistence type="predicted"/>
<organism evidence="5 6">
    <name type="scientific">Acinetobacter modestus</name>
    <dbReference type="NCBI Taxonomy" id="1776740"/>
    <lineage>
        <taxon>Bacteria</taxon>
        <taxon>Pseudomonadati</taxon>
        <taxon>Pseudomonadota</taxon>
        <taxon>Gammaproteobacteria</taxon>
        <taxon>Moraxellales</taxon>
        <taxon>Moraxellaceae</taxon>
        <taxon>Acinetobacter</taxon>
    </lineage>
</organism>
<dbReference type="InterPro" id="IPR035919">
    <property type="entry name" value="EAL_sf"/>
</dbReference>
<evidence type="ECO:0000313" key="5">
    <source>
        <dbReference type="EMBL" id="ENU28178.1"/>
    </source>
</evidence>
<accession>A0ABN0JSI7</accession>
<feature type="transmembrane region" description="Helical" evidence="1">
    <location>
        <begin position="44"/>
        <end position="65"/>
    </location>
</feature>
<evidence type="ECO:0000256" key="1">
    <source>
        <dbReference type="PROSITE-ProRule" id="PRU00244"/>
    </source>
</evidence>
<dbReference type="InterPro" id="IPR043128">
    <property type="entry name" value="Rev_trsase/Diguanyl_cyclase"/>
</dbReference>
<feature type="transmembrane region" description="Helical" evidence="1">
    <location>
        <begin position="77"/>
        <end position="97"/>
    </location>
</feature>
<keyword evidence="6" id="KW-1185">Reference proteome</keyword>
<dbReference type="Proteomes" id="UP000013190">
    <property type="component" value="Unassembled WGS sequence"/>
</dbReference>
<dbReference type="PROSITE" id="PS50883">
    <property type="entry name" value="EAL"/>
    <property type="match status" value="1"/>
</dbReference>
<dbReference type="PANTHER" id="PTHR44757">
    <property type="entry name" value="DIGUANYLATE CYCLASE DGCP"/>
    <property type="match status" value="1"/>
</dbReference>
<evidence type="ECO:0000313" key="6">
    <source>
        <dbReference type="Proteomes" id="UP000013190"/>
    </source>
</evidence>
<reference evidence="5 6" key="2">
    <citation type="journal article" date="2016" name="Int. J. Syst. Evol. Microbiol.">
        <title>Taxonomy of haemolytic and/or proteolytic strains of the genus Acinetobacter with the proposal of Acinetobacter courvalinii sp. nov. (genomic species 14 sensu Bouvet &amp; Jeanjean), Acinetobacter dispersus sp. nov. (genomic species 17), Acinetobacter modestus sp. nov., Acinetobacter proteolyticus sp. nov. and Acinetobacter vivianii sp. nov.</title>
        <authorList>
            <person name="Nemec A."/>
            <person name="Radolfova-Krizova L."/>
            <person name="Maixnerova M."/>
            <person name="Vrestiakova E."/>
            <person name="Jezek P."/>
            <person name="Sedo O."/>
        </authorList>
    </citation>
    <scope>NUCLEOTIDE SEQUENCE [LARGE SCALE GENOMIC DNA]</scope>
    <source>
        <strain evidence="5 6">NIPH 236</strain>
    </source>
</reference>
<dbReference type="SMART" id="SM00267">
    <property type="entry name" value="GGDEF"/>
    <property type="match status" value="1"/>
</dbReference>
<feature type="transmembrane region" description="Helical" evidence="1">
    <location>
        <begin position="109"/>
        <end position="130"/>
    </location>
</feature>
<dbReference type="EMBL" id="APOJ01000015">
    <property type="protein sequence ID" value="ENU28178.1"/>
    <property type="molecule type" value="Genomic_DNA"/>
</dbReference>